<dbReference type="AlphaFoldDB" id="A0A8S3I327"/>
<evidence type="ECO:0000313" key="2">
    <source>
        <dbReference type="Proteomes" id="UP000681720"/>
    </source>
</evidence>
<comment type="caution">
    <text evidence="1">The sequence shown here is derived from an EMBL/GenBank/DDBJ whole genome shotgun (WGS) entry which is preliminary data.</text>
</comment>
<name>A0A8S3I327_9BILA</name>
<gene>
    <name evidence="1" type="ORF">GIL414_LOCUS73141</name>
</gene>
<feature type="non-terminal residue" evidence="1">
    <location>
        <position position="1"/>
    </location>
</feature>
<organism evidence="1 2">
    <name type="scientific">Rotaria magnacalcarata</name>
    <dbReference type="NCBI Taxonomy" id="392030"/>
    <lineage>
        <taxon>Eukaryota</taxon>
        <taxon>Metazoa</taxon>
        <taxon>Spiralia</taxon>
        <taxon>Gnathifera</taxon>
        <taxon>Rotifera</taxon>
        <taxon>Eurotatoria</taxon>
        <taxon>Bdelloidea</taxon>
        <taxon>Philodinida</taxon>
        <taxon>Philodinidae</taxon>
        <taxon>Rotaria</taxon>
    </lineage>
</organism>
<dbReference type="Proteomes" id="UP000681720">
    <property type="component" value="Unassembled WGS sequence"/>
</dbReference>
<evidence type="ECO:0000313" key="1">
    <source>
        <dbReference type="EMBL" id="CAF5191569.1"/>
    </source>
</evidence>
<proteinExistence type="predicted"/>
<protein>
    <submittedName>
        <fullName evidence="1">Uncharacterized protein</fullName>
    </submittedName>
</protein>
<reference evidence="1" key="1">
    <citation type="submission" date="2021-02" db="EMBL/GenBank/DDBJ databases">
        <authorList>
            <person name="Nowell W R."/>
        </authorList>
    </citation>
    <scope>NUCLEOTIDE SEQUENCE</scope>
</reference>
<dbReference type="EMBL" id="CAJOBJ010337989">
    <property type="protein sequence ID" value="CAF5191569.1"/>
    <property type="molecule type" value="Genomic_DNA"/>
</dbReference>
<sequence length="114" mass="13496">YPNFMLPSWSVVLHLRSTLPQLSSLRISMYGSAKTVDDTSCRILAKLTSMFKDFGFYFRRRCNLSDDDDFLFVFDDYRKFIKQLCRCILFCCLLTNSLIIRMKRTVMDSQRGFD</sequence>
<accession>A0A8S3I327</accession>